<dbReference type="Pfam" id="PF13181">
    <property type="entry name" value="TPR_8"/>
    <property type="match status" value="2"/>
</dbReference>
<evidence type="ECO:0000256" key="6">
    <source>
        <dbReference type="ARBA" id="ARBA00023306"/>
    </source>
</evidence>
<accession>C1FEK4</accession>
<evidence type="ECO:0000256" key="7">
    <source>
        <dbReference type="PROSITE-ProRule" id="PRU00339"/>
    </source>
</evidence>
<keyword evidence="6" id="KW-0131">Cell cycle</keyword>
<dbReference type="PANTHER" id="PTHR12558:SF9">
    <property type="entry name" value="CELL DIVISION CYCLE PROTEIN 16 HOMOLOG"/>
    <property type="match status" value="1"/>
</dbReference>
<dbReference type="FunCoup" id="C1FEK4">
    <property type="interactions" value="1736"/>
</dbReference>
<keyword evidence="5 7" id="KW-0802">TPR repeat</keyword>
<name>C1FEK4_MICCC</name>
<evidence type="ECO:0000256" key="4">
    <source>
        <dbReference type="ARBA" id="ARBA00022786"/>
    </source>
</evidence>
<protein>
    <submittedName>
        <fullName evidence="9">Uncharacterized protein</fullName>
    </submittedName>
</protein>
<dbReference type="OrthoDB" id="10006270at2759"/>
<feature type="repeat" description="TPR" evidence="7">
    <location>
        <begin position="444"/>
        <end position="477"/>
    </location>
</feature>
<dbReference type="InterPro" id="IPR019734">
    <property type="entry name" value="TPR_rpt"/>
</dbReference>
<dbReference type="GeneID" id="8250251"/>
<dbReference type="AlphaFoldDB" id="C1FEK4"/>
<dbReference type="Gene3D" id="1.25.40.10">
    <property type="entry name" value="Tetratricopeptide repeat domain"/>
    <property type="match status" value="1"/>
</dbReference>
<feature type="compositionally biased region" description="Basic and acidic residues" evidence="8">
    <location>
        <begin position="168"/>
        <end position="185"/>
    </location>
</feature>
<evidence type="ECO:0000313" key="10">
    <source>
        <dbReference type="Proteomes" id="UP000002009"/>
    </source>
</evidence>
<feature type="region of interest" description="Disordered" evidence="8">
    <location>
        <begin position="166"/>
        <end position="185"/>
    </location>
</feature>
<keyword evidence="10" id="KW-1185">Reference proteome</keyword>
<proteinExistence type="predicted"/>
<evidence type="ECO:0000313" key="9">
    <source>
        <dbReference type="EMBL" id="ACO68584.1"/>
    </source>
</evidence>
<dbReference type="KEGG" id="mis:MICPUN_51833"/>
<organism evidence="9 10">
    <name type="scientific">Micromonas commoda (strain RCC299 / NOUM17 / CCMP2709)</name>
    <name type="common">Picoplanktonic green alga</name>
    <dbReference type="NCBI Taxonomy" id="296587"/>
    <lineage>
        <taxon>Eukaryota</taxon>
        <taxon>Viridiplantae</taxon>
        <taxon>Chlorophyta</taxon>
        <taxon>Mamiellophyceae</taxon>
        <taxon>Mamiellales</taxon>
        <taxon>Mamiellaceae</taxon>
        <taxon>Micromonas</taxon>
    </lineage>
</organism>
<evidence type="ECO:0000256" key="1">
    <source>
        <dbReference type="ARBA" id="ARBA00022618"/>
    </source>
</evidence>
<dbReference type="GO" id="GO:0031145">
    <property type="term" value="P:anaphase-promoting complex-dependent catabolic process"/>
    <property type="evidence" value="ECO:0007669"/>
    <property type="project" value="TreeGrafter"/>
</dbReference>
<dbReference type="GO" id="GO:0005737">
    <property type="term" value="C:cytoplasm"/>
    <property type="evidence" value="ECO:0007669"/>
    <property type="project" value="TreeGrafter"/>
</dbReference>
<keyword evidence="1" id="KW-0132">Cell division</keyword>
<keyword evidence="4" id="KW-0833">Ubl conjugation pathway</keyword>
<keyword evidence="3" id="KW-0498">Mitosis</keyword>
<feature type="repeat" description="TPR" evidence="7">
    <location>
        <begin position="512"/>
        <end position="545"/>
    </location>
</feature>
<evidence type="ECO:0000256" key="8">
    <source>
        <dbReference type="SAM" id="MobiDB-lite"/>
    </source>
</evidence>
<evidence type="ECO:0000256" key="2">
    <source>
        <dbReference type="ARBA" id="ARBA00022737"/>
    </source>
</evidence>
<dbReference type="Proteomes" id="UP000002009">
    <property type="component" value="Chromosome 1"/>
</dbReference>
<dbReference type="InterPro" id="IPR011990">
    <property type="entry name" value="TPR-like_helical_dom_sf"/>
</dbReference>
<dbReference type="SMART" id="SM00028">
    <property type="entry name" value="TPR"/>
    <property type="match status" value="7"/>
</dbReference>
<dbReference type="GO" id="GO:0016567">
    <property type="term" value="P:protein ubiquitination"/>
    <property type="evidence" value="ECO:0007669"/>
    <property type="project" value="TreeGrafter"/>
</dbReference>
<dbReference type="GO" id="GO:0045842">
    <property type="term" value="P:positive regulation of mitotic metaphase/anaphase transition"/>
    <property type="evidence" value="ECO:0007669"/>
    <property type="project" value="TreeGrafter"/>
</dbReference>
<sequence>MTRCHHDLDATIAQLRDVVEDRLDKHLASSAIFFADKLVTMSGGALGDVFLHAKALYLGTHYRRAFATLHRGGLIPRKLNPGVENGSLRSRTVDLRAPAENSCRLLAAQCLAAVKDWDGCLAVLGERDDGDSKSLIEETDTRGEQNPSLPGCLTSARSGVVRQRTKASRVEQLDRTQGHGSRKREYELRDGSVSIRASLCFMRGKAHGALENWKSAELWCKEALTLDPYCFEAFDLLISSHLLSVGEEDRFLSSLQIRPEDKWVPSLYGTICHSGFFSSAEGSSCVASSHGHMNQATDVRCNLPVESDRDVCNACDVSNIPDTLHSQTSGTQPELFALKYNSEVILARSERYFNRGDYQRCYDTIQELLANEPTKLAAMPCYLAVTVELRLKTKLYLCAHKLVEEYPAKAISWFAVACYYYCTRQFDSARRYFGKATILEATFVPAWLGFGHAFAAQDESDQAMAAYRTATRLYPGCHLSLMCIGMEYHRTNNFSLAGQFLSRARHLRPADPLVYNELGALAFHNGDHVSAISHLEKAIALIPQPVTATWEAILVNLAHSNRKLNNFDEAIFWYEQALSLAPRNASTYTALGFTHQLKGNFQSRMEKAIECYHKALSLKPNDDFAQEMLTLALIDQCAVTMPPYNFVAYDAHQPLPVKSERRS</sequence>
<keyword evidence="2" id="KW-0677">Repeat</keyword>
<dbReference type="Pfam" id="PF13424">
    <property type="entry name" value="TPR_12"/>
    <property type="match status" value="1"/>
</dbReference>
<gene>
    <name evidence="9" type="ORF">MICPUN_51833</name>
</gene>
<dbReference type="PANTHER" id="PTHR12558">
    <property type="entry name" value="CELL DIVISION CYCLE 16,23,27"/>
    <property type="match status" value="1"/>
</dbReference>
<dbReference type="GO" id="GO:0005680">
    <property type="term" value="C:anaphase-promoting complex"/>
    <property type="evidence" value="ECO:0007669"/>
    <property type="project" value="TreeGrafter"/>
</dbReference>
<dbReference type="EMBL" id="CP001574">
    <property type="protein sequence ID" value="ACO68584.1"/>
    <property type="molecule type" value="Genomic_DNA"/>
</dbReference>
<reference evidence="9 10" key="1">
    <citation type="journal article" date="2009" name="Science">
        <title>Green evolution and dynamic adaptations revealed by genomes of the marine picoeukaryotes Micromonas.</title>
        <authorList>
            <person name="Worden A.Z."/>
            <person name="Lee J.H."/>
            <person name="Mock T."/>
            <person name="Rouze P."/>
            <person name="Simmons M.P."/>
            <person name="Aerts A.L."/>
            <person name="Allen A.E."/>
            <person name="Cuvelier M.L."/>
            <person name="Derelle E."/>
            <person name="Everett M.V."/>
            <person name="Foulon E."/>
            <person name="Grimwood J."/>
            <person name="Gundlach H."/>
            <person name="Henrissat B."/>
            <person name="Napoli C."/>
            <person name="McDonald S.M."/>
            <person name="Parker M.S."/>
            <person name="Rombauts S."/>
            <person name="Salamov A."/>
            <person name="Von Dassow P."/>
            <person name="Badger J.H."/>
            <person name="Coutinho P.M."/>
            <person name="Demir E."/>
            <person name="Dubchak I."/>
            <person name="Gentemann C."/>
            <person name="Eikrem W."/>
            <person name="Gready J.E."/>
            <person name="John U."/>
            <person name="Lanier W."/>
            <person name="Lindquist E.A."/>
            <person name="Lucas S."/>
            <person name="Mayer K.F."/>
            <person name="Moreau H."/>
            <person name="Not F."/>
            <person name="Otillar R."/>
            <person name="Panaud O."/>
            <person name="Pangilinan J."/>
            <person name="Paulsen I."/>
            <person name="Piegu B."/>
            <person name="Poliakov A."/>
            <person name="Robbens S."/>
            <person name="Schmutz J."/>
            <person name="Toulza E."/>
            <person name="Wyss T."/>
            <person name="Zelensky A."/>
            <person name="Zhou K."/>
            <person name="Armbrust E.V."/>
            <person name="Bhattacharya D."/>
            <person name="Goodenough U.W."/>
            <person name="Van de Peer Y."/>
            <person name="Grigoriev I.V."/>
        </authorList>
    </citation>
    <scope>NUCLEOTIDE SEQUENCE [LARGE SCALE GENOMIC DNA]</scope>
    <source>
        <strain evidence="10">RCC299 / NOUM17</strain>
    </source>
</reference>
<dbReference type="GO" id="GO:0051301">
    <property type="term" value="P:cell division"/>
    <property type="evidence" value="ECO:0007669"/>
    <property type="project" value="UniProtKB-KW"/>
</dbReference>
<dbReference type="SUPFAM" id="SSF48452">
    <property type="entry name" value="TPR-like"/>
    <property type="match status" value="1"/>
</dbReference>
<evidence type="ECO:0000256" key="3">
    <source>
        <dbReference type="ARBA" id="ARBA00022776"/>
    </source>
</evidence>
<feature type="repeat" description="TPR" evidence="7">
    <location>
        <begin position="551"/>
        <end position="584"/>
    </location>
</feature>
<dbReference type="RefSeq" id="XP_002507326.1">
    <property type="nucleotide sequence ID" value="XM_002507280.1"/>
</dbReference>
<dbReference type="STRING" id="296587.C1FEK4"/>
<dbReference type="PROSITE" id="PS50005">
    <property type="entry name" value="TPR"/>
    <property type="match status" value="3"/>
</dbReference>
<dbReference type="OMA" id="DPFHNNA"/>
<evidence type="ECO:0000256" key="5">
    <source>
        <dbReference type="ARBA" id="ARBA00022803"/>
    </source>
</evidence>
<dbReference type="eggNOG" id="KOG1173">
    <property type="taxonomic scope" value="Eukaryota"/>
</dbReference>
<dbReference type="InParanoid" id="C1FEK4"/>